<organism evidence="2">
    <name type="scientific">Sesamum radiatum</name>
    <name type="common">Black benniseed</name>
    <dbReference type="NCBI Taxonomy" id="300843"/>
    <lineage>
        <taxon>Eukaryota</taxon>
        <taxon>Viridiplantae</taxon>
        <taxon>Streptophyta</taxon>
        <taxon>Embryophyta</taxon>
        <taxon>Tracheophyta</taxon>
        <taxon>Spermatophyta</taxon>
        <taxon>Magnoliopsida</taxon>
        <taxon>eudicotyledons</taxon>
        <taxon>Gunneridae</taxon>
        <taxon>Pentapetalae</taxon>
        <taxon>asterids</taxon>
        <taxon>lamiids</taxon>
        <taxon>Lamiales</taxon>
        <taxon>Pedaliaceae</taxon>
        <taxon>Sesamum</taxon>
    </lineage>
</organism>
<dbReference type="PANTHER" id="PTHR33116">
    <property type="entry name" value="REVERSE TRANSCRIPTASE ZINC-BINDING DOMAIN-CONTAINING PROTEIN-RELATED-RELATED"/>
    <property type="match status" value="1"/>
</dbReference>
<name>A0AAW2IR67_SESRA</name>
<feature type="domain" description="Reverse transcriptase" evidence="1">
    <location>
        <begin position="142"/>
        <end position="382"/>
    </location>
</feature>
<dbReference type="EMBL" id="JACGWJ010001132">
    <property type="protein sequence ID" value="KAL0284525.1"/>
    <property type="molecule type" value="Genomic_DNA"/>
</dbReference>
<dbReference type="CDD" id="cd01650">
    <property type="entry name" value="RT_nLTR_like"/>
    <property type="match status" value="1"/>
</dbReference>
<evidence type="ECO:0000259" key="1">
    <source>
        <dbReference type="PROSITE" id="PS50878"/>
    </source>
</evidence>
<proteinExistence type="predicted"/>
<dbReference type="InterPro" id="IPR000477">
    <property type="entry name" value="RT_dom"/>
</dbReference>
<reference evidence="2" key="1">
    <citation type="submission" date="2020-06" db="EMBL/GenBank/DDBJ databases">
        <authorList>
            <person name="Li T."/>
            <person name="Hu X."/>
            <person name="Zhang T."/>
            <person name="Song X."/>
            <person name="Zhang H."/>
            <person name="Dai N."/>
            <person name="Sheng W."/>
            <person name="Hou X."/>
            <person name="Wei L."/>
        </authorList>
    </citation>
    <scope>NUCLEOTIDE SEQUENCE</scope>
    <source>
        <strain evidence="2">G02</strain>
        <tissue evidence="2">Leaf</tissue>
    </source>
</reference>
<protein>
    <submittedName>
        <fullName evidence="2">Retrovirus-related Pol polyprotein from type-2 retrotransposable element R2DM</fullName>
    </submittedName>
</protein>
<dbReference type="InterPro" id="IPR043502">
    <property type="entry name" value="DNA/RNA_pol_sf"/>
</dbReference>
<dbReference type="PANTHER" id="PTHR33116:SF76">
    <property type="entry name" value="DUF4283 DOMAIN-CONTAINING PROTEIN"/>
    <property type="match status" value="1"/>
</dbReference>
<dbReference type="Pfam" id="PF00078">
    <property type="entry name" value="RVT_1"/>
    <property type="match status" value="1"/>
</dbReference>
<gene>
    <name evidence="2" type="ORF">Sradi_7194900</name>
</gene>
<comment type="caution">
    <text evidence="2">The sequence shown here is derived from an EMBL/GenBank/DDBJ whole genome shotgun (WGS) entry which is preliminary data.</text>
</comment>
<reference evidence="2" key="2">
    <citation type="journal article" date="2024" name="Plant">
        <title>Genomic evolution and insights into agronomic trait innovations of Sesamum species.</title>
        <authorList>
            <person name="Miao H."/>
            <person name="Wang L."/>
            <person name="Qu L."/>
            <person name="Liu H."/>
            <person name="Sun Y."/>
            <person name="Le M."/>
            <person name="Wang Q."/>
            <person name="Wei S."/>
            <person name="Zheng Y."/>
            <person name="Lin W."/>
            <person name="Duan Y."/>
            <person name="Cao H."/>
            <person name="Xiong S."/>
            <person name="Wang X."/>
            <person name="Wei L."/>
            <person name="Li C."/>
            <person name="Ma Q."/>
            <person name="Ju M."/>
            <person name="Zhao R."/>
            <person name="Li G."/>
            <person name="Mu C."/>
            <person name="Tian Q."/>
            <person name="Mei H."/>
            <person name="Zhang T."/>
            <person name="Gao T."/>
            <person name="Zhang H."/>
        </authorList>
    </citation>
    <scope>NUCLEOTIDE SEQUENCE</scope>
    <source>
        <strain evidence="2">G02</strain>
    </source>
</reference>
<sequence length="577" mass="65915">MLHQRAKMAWMKDGDQCSRIFFRKVAKRWASKRVFQITDGDGQVHTDMPAVINEFVTYYQTLLGGTRRNRALDLRHLRPWARHVLSEDESLALLAPVSLEEVKLVVFDIDECKEPGPDGFSAGFFKAAWSVIGGEVTKAILDFFENGKLLKQVNSTLISLIPKVNNPTVVAEYRPILCCNVLYKELFASLNQQRLPPRCALKVDLRKAYDTVEWDFLDAVLRLFGCPERFIAWIVECVTTPSFSVCLNGAPHGFFRGARGLQQGDPMSPYLFVLVMEVLSLLIRQIIEQDGGFSYHWKCEGIQLFQLGFADDLLLFSKADLPSVQVFKRALTIFADMSGLHVNIHKSHLILSPSVGPLRDNLLATLDFQEGHLPLRYLGVPLLATRLSIADCQPILLKIDNRIKGWDGVVLSFAGRVQLIKSVLSALQIYWAMAFILPKHVIKEIEKRLRTFLWKGNNAVGHAKVSWQQVCRPISEGGLGIRNLQAKNLGLMCRHLWRIIMHDRASIWVDWIYHYRLREYSVWTISGRSGSWGWRKLIRLREAIRPFLCYHIGMGDSFSLWHDPWHEGGPLILQFPL</sequence>
<accession>A0AAW2IR67</accession>
<dbReference type="PROSITE" id="PS50878">
    <property type="entry name" value="RT_POL"/>
    <property type="match status" value="1"/>
</dbReference>
<dbReference type="AlphaFoldDB" id="A0AAW2IR67"/>
<evidence type="ECO:0000313" key="2">
    <source>
        <dbReference type="EMBL" id="KAL0284525.1"/>
    </source>
</evidence>
<dbReference type="SUPFAM" id="SSF56672">
    <property type="entry name" value="DNA/RNA polymerases"/>
    <property type="match status" value="1"/>
</dbReference>